<dbReference type="OrthoDB" id="3212740at2"/>
<keyword evidence="2" id="KW-1133">Transmembrane helix</keyword>
<dbReference type="Proteomes" id="UP000179627">
    <property type="component" value="Unassembled WGS sequence"/>
</dbReference>
<feature type="transmembrane region" description="Helical" evidence="2">
    <location>
        <begin position="30"/>
        <end position="50"/>
    </location>
</feature>
<name>A0A1S1QNW6_9ACTN</name>
<evidence type="ECO:0000313" key="4">
    <source>
        <dbReference type="Proteomes" id="UP000179627"/>
    </source>
</evidence>
<evidence type="ECO:0000313" key="3">
    <source>
        <dbReference type="EMBL" id="OHV35121.1"/>
    </source>
</evidence>
<feature type="region of interest" description="Disordered" evidence="1">
    <location>
        <begin position="53"/>
        <end position="149"/>
    </location>
</feature>
<proteinExistence type="predicted"/>
<reference evidence="4" key="1">
    <citation type="submission" date="2016-07" db="EMBL/GenBank/DDBJ databases">
        <title>Sequence Frankia sp. strain CcI1.17.</title>
        <authorList>
            <person name="Ghodhbane-Gtari F."/>
            <person name="Swanson E."/>
            <person name="Gueddou A."/>
            <person name="Morris K."/>
            <person name="Hezbri K."/>
            <person name="Ktari A."/>
            <person name="Nouioui I."/>
            <person name="Abebe-Akele F."/>
            <person name="Simpson S."/>
            <person name="Thomas K."/>
            <person name="Gtari M."/>
            <person name="Tisa L.S."/>
            <person name="Hurst S."/>
        </authorList>
    </citation>
    <scope>NUCLEOTIDE SEQUENCE [LARGE SCALE GENOMIC DNA]</scope>
    <source>
        <strain evidence="4">Cc1.17</strain>
    </source>
</reference>
<dbReference type="RefSeq" id="WP_071085830.1">
    <property type="nucleotide sequence ID" value="NZ_MBLM01000123.1"/>
</dbReference>
<keyword evidence="2" id="KW-0472">Membrane</keyword>
<protein>
    <submittedName>
        <fullName evidence="3">Uncharacterized protein</fullName>
    </submittedName>
</protein>
<feature type="compositionally biased region" description="Pro residues" evidence="1">
    <location>
        <begin position="78"/>
        <end position="89"/>
    </location>
</feature>
<feature type="compositionally biased region" description="Pro residues" evidence="1">
    <location>
        <begin position="122"/>
        <end position="133"/>
    </location>
</feature>
<dbReference type="AlphaFoldDB" id="A0A1S1QNW6"/>
<sequence length="357" mass="34996">MRQRTEGKAETAGRHRLPWGRSRRILPIRWGRIVAAVAAAAALAVSLALVHNSSPRQSPSASEPAVAATSMVTSQPDRPAPTDPGPDPAAAPTAAPTAGTDALAGPAGEAVVPTDAGAPAPGDAPSPGPPSPAPGVGGSAPPETEQVGPAIGLSSTSVAFGAVESTVSVDLLGVGTAPAHVRVGGTPAWVRVVPRQDVVDPGARVPLVVTLDRETAPPGTVDLSVPVRAVDGSGGGSLRITATVSGAPSLSVAAAPAEILVATCAAGQGPNQATVTATVVDPTGVLGVEVRTRAPDGTETTAPLALVTAIEDRSTWSGPIGPAPAPGTLAYTVVATDLDGRKSEAGGSVEVRPCPTG</sequence>
<evidence type="ECO:0000256" key="1">
    <source>
        <dbReference type="SAM" id="MobiDB-lite"/>
    </source>
</evidence>
<organism evidence="3 4">
    <name type="scientific">Parafrankia colletiae</name>
    <dbReference type="NCBI Taxonomy" id="573497"/>
    <lineage>
        <taxon>Bacteria</taxon>
        <taxon>Bacillati</taxon>
        <taxon>Actinomycetota</taxon>
        <taxon>Actinomycetes</taxon>
        <taxon>Frankiales</taxon>
        <taxon>Frankiaceae</taxon>
        <taxon>Parafrankia</taxon>
    </lineage>
</organism>
<keyword evidence="2" id="KW-0812">Transmembrane</keyword>
<comment type="caution">
    <text evidence="3">The sequence shown here is derived from an EMBL/GenBank/DDBJ whole genome shotgun (WGS) entry which is preliminary data.</text>
</comment>
<accession>A0A1S1QNW6</accession>
<keyword evidence="4" id="KW-1185">Reference proteome</keyword>
<evidence type="ECO:0000256" key="2">
    <source>
        <dbReference type="SAM" id="Phobius"/>
    </source>
</evidence>
<gene>
    <name evidence="3" type="ORF">CC117_20340</name>
</gene>
<dbReference type="EMBL" id="MBLM01000123">
    <property type="protein sequence ID" value="OHV35121.1"/>
    <property type="molecule type" value="Genomic_DNA"/>
</dbReference>
<feature type="compositionally biased region" description="Low complexity" evidence="1">
    <location>
        <begin position="90"/>
        <end position="121"/>
    </location>
</feature>